<evidence type="ECO:0000256" key="6">
    <source>
        <dbReference type="ARBA" id="ARBA00022801"/>
    </source>
</evidence>
<feature type="domain" description="Calcineurin-like phosphoesterase" evidence="11">
    <location>
        <begin position="4"/>
        <end position="201"/>
    </location>
</feature>
<evidence type="ECO:0000256" key="7">
    <source>
        <dbReference type="ARBA" id="ARBA00023098"/>
    </source>
</evidence>
<keyword evidence="2 10" id="KW-0444">Lipid biosynthesis</keyword>
<name>A0A2A5WG09_9GAMM</name>
<dbReference type="InterPro" id="IPR010138">
    <property type="entry name" value="UDP-diacylglucosamine_Hdrlase"/>
</dbReference>
<keyword evidence="8 10" id="KW-0472">Membrane</keyword>
<feature type="binding site" evidence="10">
    <location>
        <position position="197"/>
    </location>
    <ligand>
        <name>Mn(2+)</name>
        <dbReference type="ChEBI" id="CHEBI:29035"/>
        <label>2</label>
    </ligand>
</feature>
<dbReference type="HAMAP" id="MF_00575">
    <property type="entry name" value="LpxH"/>
    <property type="match status" value="1"/>
</dbReference>
<feature type="binding site" evidence="10">
    <location>
        <position position="169"/>
    </location>
    <ligand>
        <name>substrate</name>
    </ligand>
</feature>
<keyword evidence="1 10" id="KW-1003">Cell membrane</keyword>
<dbReference type="NCBIfam" id="TIGR01854">
    <property type="entry name" value="lipid_A_lpxH"/>
    <property type="match status" value="1"/>
</dbReference>
<keyword evidence="9 10" id="KW-0464">Manganese</keyword>
<dbReference type="AlphaFoldDB" id="A0A2A5WG09"/>
<keyword evidence="6 10" id="KW-0378">Hydrolase</keyword>
<proteinExistence type="inferred from homology"/>
<feature type="binding site" evidence="10">
    <location>
        <position position="43"/>
    </location>
    <ligand>
        <name>Mn(2+)</name>
        <dbReference type="ChEBI" id="CHEBI:29035"/>
        <label>2</label>
    </ligand>
</feature>
<comment type="catalytic activity">
    <reaction evidence="10">
        <text>UDP-2-N,3-O-bis[(3R)-3-hydroxytetradecanoyl]-alpha-D-glucosamine + H2O = 2-N,3-O-bis[(3R)-3-hydroxytetradecanoyl]-alpha-D-glucosaminyl 1-phosphate + UMP + 2 H(+)</text>
        <dbReference type="Rhea" id="RHEA:25213"/>
        <dbReference type="ChEBI" id="CHEBI:15377"/>
        <dbReference type="ChEBI" id="CHEBI:15378"/>
        <dbReference type="ChEBI" id="CHEBI:57865"/>
        <dbReference type="ChEBI" id="CHEBI:57957"/>
        <dbReference type="ChEBI" id="CHEBI:78847"/>
        <dbReference type="EC" id="3.6.1.54"/>
    </reaction>
</comment>
<reference evidence="12 13" key="1">
    <citation type="submission" date="2017-08" db="EMBL/GenBank/DDBJ databases">
        <title>Fine stratification of microbial communities through a metagenomic profile of the photic zone.</title>
        <authorList>
            <person name="Haro-Moreno J.M."/>
            <person name="Lopez-Perez M."/>
            <person name="De La Torre J."/>
            <person name="Picazo A."/>
            <person name="Camacho A."/>
            <person name="Rodriguez-Valera F."/>
        </authorList>
    </citation>
    <scope>NUCLEOTIDE SEQUENCE [LARGE SCALE GENOMIC DNA]</scope>
    <source>
        <strain evidence="12">MED-G28</strain>
    </source>
</reference>
<comment type="caution">
    <text evidence="12">The sequence shown here is derived from an EMBL/GenBank/DDBJ whole genome shotgun (WGS) entry which is preliminary data.</text>
</comment>
<evidence type="ECO:0000256" key="2">
    <source>
        <dbReference type="ARBA" id="ARBA00022516"/>
    </source>
</evidence>
<sequence length="253" mass="29117">MQDRVLLISDLHLEEQRQDITEAFTQFLEVNRGKCSALYILGDLFEVWVGDDVESPLTTRVADSLRKFYKSGSSIYLMHGNRDFLIGESYAVQCGITLVQEYFSLEVQNLEILLLHGDSLCTDDVDYQQFRTMVRDNQWQTEFLKKPIEERVAYASAAREQSRAAAKTKSTEIMDVNQTAVKTLFNSTQHKYVIHGHTHRPAIHDISLKQDCSSETIGKRIVLGDWDKAIWFVEIQNGKIELRTLPFPQQPSR</sequence>
<evidence type="ECO:0000256" key="4">
    <source>
        <dbReference type="ARBA" id="ARBA00022556"/>
    </source>
</evidence>
<dbReference type="GO" id="GO:0008758">
    <property type="term" value="F:UDP-2,3-diacylglucosamine hydrolase activity"/>
    <property type="evidence" value="ECO:0007669"/>
    <property type="project" value="UniProtKB-UniRule"/>
</dbReference>
<feature type="binding site" evidence="10">
    <location>
        <position position="197"/>
    </location>
    <ligand>
        <name>substrate</name>
    </ligand>
</feature>
<feature type="binding site" evidence="10">
    <location>
        <begin position="81"/>
        <end position="82"/>
    </location>
    <ligand>
        <name>substrate</name>
    </ligand>
</feature>
<evidence type="ECO:0000313" key="12">
    <source>
        <dbReference type="EMBL" id="PDH35341.1"/>
    </source>
</evidence>
<comment type="similarity">
    <text evidence="10">Belongs to the LpxH family.</text>
</comment>
<evidence type="ECO:0000256" key="8">
    <source>
        <dbReference type="ARBA" id="ARBA00023136"/>
    </source>
</evidence>
<dbReference type="InterPro" id="IPR004843">
    <property type="entry name" value="Calcineurin-like_PHP"/>
</dbReference>
<comment type="cofactor">
    <cofactor evidence="10">
        <name>Mn(2+)</name>
        <dbReference type="ChEBI" id="CHEBI:29035"/>
    </cofactor>
    <text evidence="10">Binds 2 Mn(2+) ions per subunit in a binuclear metal center.</text>
</comment>
<comment type="function">
    <text evidence="10">Hydrolyzes the pyrophosphate bond of UDP-2,3-diacylglucosamine to yield 2,3-diacylglucosamine 1-phosphate (lipid X) and UMP by catalyzing the attack of water at the alpha-P atom. Involved in the biosynthesis of lipid A, a phosphorylated glycolipid that anchors the lipopolysaccharide to the outer membrane of the cell.</text>
</comment>
<dbReference type="PANTHER" id="PTHR34990">
    <property type="entry name" value="UDP-2,3-DIACYLGLUCOSAMINE HYDROLASE-RELATED"/>
    <property type="match status" value="1"/>
</dbReference>
<dbReference type="Proteomes" id="UP000219329">
    <property type="component" value="Unassembled WGS sequence"/>
</dbReference>
<feature type="binding site" evidence="10">
    <location>
        <position position="81"/>
    </location>
    <ligand>
        <name>Mn(2+)</name>
        <dbReference type="ChEBI" id="CHEBI:29035"/>
        <label>2</label>
    </ligand>
</feature>
<dbReference type="GO" id="GO:0030145">
    <property type="term" value="F:manganese ion binding"/>
    <property type="evidence" value="ECO:0007669"/>
    <property type="project" value="UniProtKB-UniRule"/>
</dbReference>
<evidence type="ECO:0000256" key="5">
    <source>
        <dbReference type="ARBA" id="ARBA00022723"/>
    </source>
</evidence>
<keyword evidence="3 10" id="KW-0997">Cell inner membrane</keyword>
<dbReference type="Pfam" id="PF00149">
    <property type="entry name" value="Metallophos"/>
    <property type="match status" value="1"/>
</dbReference>
<evidence type="ECO:0000259" key="11">
    <source>
        <dbReference type="Pfam" id="PF00149"/>
    </source>
</evidence>
<protein>
    <recommendedName>
        <fullName evidence="10">UDP-2,3-diacylglucosamine hydrolase</fullName>
        <ecNumber evidence="10">3.6.1.54</ecNumber>
    </recommendedName>
    <alternativeName>
        <fullName evidence="10">UDP-2,3-diacylglucosamine diphosphatase</fullName>
    </alternativeName>
</protein>
<comment type="subcellular location">
    <subcellularLocation>
        <location evidence="10">Cell inner membrane</location>
        <topology evidence="10">Peripheral membrane protein</topology>
        <orientation evidence="10">Cytoplasmic side</orientation>
    </subcellularLocation>
</comment>
<keyword evidence="7 10" id="KW-0443">Lipid metabolism</keyword>
<dbReference type="GO" id="GO:0005737">
    <property type="term" value="C:cytoplasm"/>
    <property type="evidence" value="ECO:0007669"/>
    <property type="project" value="InterPro"/>
</dbReference>
<dbReference type="EMBL" id="NTJZ01000001">
    <property type="protein sequence ID" value="PDH35341.1"/>
    <property type="molecule type" value="Genomic_DNA"/>
</dbReference>
<dbReference type="PANTHER" id="PTHR34990:SF1">
    <property type="entry name" value="UDP-2,3-DIACYLGLUCOSAMINE HYDROLASE"/>
    <property type="match status" value="1"/>
</dbReference>
<organism evidence="12 13">
    <name type="scientific">OM182 bacterium MED-G28</name>
    <dbReference type="NCBI Taxonomy" id="1986256"/>
    <lineage>
        <taxon>Bacteria</taxon>
        <taxon>Pseudomonadati</taxon>
        <taxon>Pseudomonadota</taxon>
        <taxon>Gammaproteobacteria</taxon>
        <taxon>OMG group</taxon>
        <taxon>OM182 clade</taxon>
    </lineage>
</organism>
<comment type="caution">
    <text evidence="10">Lacks conserved residue(s) required for the propagation of feature annotation.</text>
</comment>
<dbReference type="SUPFAM" id="SSF56300">
    <property type="entry name" value="Metallo-dependent phosphatases"/>
    <property type="match status" value="1"/>
</dbReference>
<dbReference type="CDD" id="cd07398">
    <property type="entry name" value="MPP_YbbF-LpxH"/>
    <property type="match status" value="1"/>
</dbReference>
<gene>
    <name evidence="10" type="primary">lpxH</name>
    <name evidence="12" type="ORF">CNF02_01110</name>
</gene>
<feature type="binding site" evidence="10">
    <location>
        <position position="162"/>
    </location>
    <ligand>
        <name>substrate</name>
    </ligand>
</feature>
<dbReference type="NCBIfam" id="NF003743">
    <property type="entry name" value="PRK05340.1"/>
    <property type="match status" value="1"/>
</dbReference>
<dbReference type="Gene3D" id="3.60.21.10">
    <property type="match status" value="1"/>
</dbReference>
<dbReference type="InterPro" id="IPR043461">
    <property type="entry name" value="LpxH-like"/>
</dbReference>
<evidence type="ECO:0000256" key="9">
    <source>
        <dbReference type="ARBA" id="ARBA00023211"/>
    </source>
</evidence>
<keyword evidence="5 10" id="KW-0479">Metal-binding</keyword>
<evidence type="ECO:0000256" key="10">
    <source>
        <dbReference type="HAMAP-Rule" id="MF_00575"/>
    </source>
</evidence>
<feature type="binding site" evidence="10">
    <location>
        <position position="43"/>
    </location>
    <ligand>
        <name>Mn(2+)</name>
        <dbReference type="ChEBI" id="CHEBI:29035"/>
        <label>1</label>
    </ligand>
</feature>
<feature type="binding site" evidence="10">
    <location>
        <position position="12"/>
    </location>
    <ligand>
        <name>Mn(2+)</name>
        <dbReference type="ChEBI" id="CHEBI:29035"/>
        <label>1</label>
    </ligand>
</feature>
<comment type="pathway">
    <text evidence="10">Glycolipid biosynthesis; lipid IV(A) biosynthesis; lipid IV(A) from (3R)-3-hydroxytetradecanoyl-[acyl-carrier-protein] and UDP-N-acetyl-alpha-D-glucosamine: step 4/6.</text>
</comment>
<feature type="binding site" evidence="10">
    <location>
        <position position="116"/>
    </location>
    <ligand>
        <name>Mn(2+)</name>
        <dbReference type="ChEBI" id="CHEBI:29035"/>
        <label>2</label>
    </ligand>
</feature>
<accession>A0A2A5WG09</accession>
<dbReference type="InterPro" id="IPR029052">
    <property type="entry name" value="Metallo-depent_PP-like"/>
</dbReference>
<dbReference type="GO" id="GO:0019897">
    <property type="term" value="C:extrinsic component of plasma membrane"/>
    <property type="evidence" value="ECO:0007669"/>
    <property type="project" value="UniProtKB-UniRule"/>
</dbReference>
<feature type="binding site" evidence="10">
    <location>
        <position position="10"/>
    </location>
    <ligand>
        <name>Mn(2+)</name>
        <dbReference type="ChEBI" id="CHEBI:29035"/>
        <label>1</label>
    </ligand>
</feature>
<evidence type="ECO:0000313" key="13">
    <source>
        <dbReference type="Proteomes" id="UP000219329"/>
    </source>
</evidence>
<dbReference type="GO" id="GO:0009245">
    <property type="term" value="P:lipid A biosynthetic process"/>
    <property type="evidence" value="ECO:0007669"/>
    <property type="project" value="UniProtKB-UniRule"/>
</dbReference>
<evidence type="ECO:0000256" key="1">
    <source>
        <dbReference type="ARBA" id="ARBA00022475"/>
    </source>
</evidence>
<dbReference type="EC" id="3.6.1.54" evidence="10"/>
<feature type="binding site" evidence="10">
    <location>
        <position position="124"/>
    </location>
    <ligand>
        <name>substrate</name>
    </ligand>
</feature>
<dbReference type="UniPathway" id="UPA00359">
    <property type="reaction ID" value="UER00480"/>
</dbReference>
<feature type="binding site" evidence="10">
    <location>
        <position position="199"/>
    </location>
    <ligand>
        <name>Mn(2+)</name>
        <dbReference type="ChEBI" id="CHEBI:29035"/>
        <label>1</label>
    </ligand>
</feature>
<keyword evidence="4 10" id="KW-0441">Lipid A biosynthesis</keyword>
<evidence type="ECO:0000256" key="3">
    <source>
        <dbReference type="ARBA" id="ARBA00022519"/>
    </source>
</evidence>